<evidence type="ECO:0000256" key="1">
    <source>
        <dbReference type="SAM" id="MobiDB-lite"/>
    </source>
</evidence>
<evidence type="ECO:0000313" key="5">
    <source>
        <dbReference type="Proteomes" id="UP000292052"/>
    </source>
</evidence>
<dbReference type="GO" id="GO:0000466">
    <property type="term" value="P:maturation of 5.8S rRNA from tricistronic rRNA transcript (SSU-rRNA, 5.8S rRNA, LSU-rRNA)"/>
    <property type="evidence" value="ECO:0007669"/>
    <property type="project" value="TreeGrafter"/>
</dbReference>
<accession>A0A482W6H5</accession>
<dbReference type="PANTHER" id="PTHR13500">
    <property type="entry name" value="NUCLEOLAR PRERIBOSOMAL-ASSOCIATED PROTEIN 1"/>
    <property type="match status" value="1"/>
</dbReference>
<dbReference type="STRING" id="1661398.A0A482W6H5"/>
<dbReference type="Pfam" id="PF16201">
    <property type="entry name" value="NopRA1"/>
    <property type="match status" value="1"/>
</dbReference>
<dbReference type="PANTHER" id="PTHR13500:SF0">
    <property type="entry name" value="NUCLEOLAR PRE-RIBOSOMAL-ASSOCIATED PROTEIN 1"/>
    <property type="match status" value="1"/>
</dbReference>
<dbReference type="GO" id="GO:0005730">
    <property type="term" value="C:nucleolus"/>
    <property type="evidence" value="ECO:0007669"/>
    <property type="project" value="TreeGrafter"/>
</dbReference>
<keyword evidence="5" id="KW-1185">Reference proteome</keyword>
<proteinExistence type="predicted"/>
<dbReference type="InterPro" id="IPR039844">
    <property type="entry name" value="URB1"/>
</dbReference>
<dbReference type="EMBL" id="QDEB01029122">
    <property type="protein sequence ID" value="RZC40078.1"/>
    <property type="molecule type" value="Genomic_DNA"/>
</dbReference>
<comment type="caution">
    <text evidence="4">The sequence shown here is derived from an EMBL/GenBank/DDBJ whole genome shotgun (WGS) entry which is preliminary data.</text>
</comment>
<feature type="domain" description="URB1 N-terminal" evidence="2">
    <location>
        <begin position="78"/>
        <end position="389"/>
    </location>
</feature>
<protein>
    <submittedName>
        <fullName evidence="4">Nucleolar pre-ribosomal-associated protein 1</fullName>
    </submittedName>
</protein>
<sequence length="1581" mass="182252">MEEENDVKAAKKRPFSNDKNHVTASNKKVRLELFGKNFREQLKTEQKIQALQEFLRLINEEPKQDCIAAYLKQGGSTMEILQVMESDSTVSPILIFEVTNHILLQINARFPQYQNSAYDSCRYLLNTYVTLINKMIGLSSSMKERLVMLKLLTTVVTFSVVLAKDILLHVNFNPANLELLTKVNEKNEVRDAFIHFIMAFLVDDHFPTLSVLLEKKGLMTSIIKGLQFDKVDIVILVLTVMKGHILQNPSVSKTVKMKTFSTPVVKDIVNLYNWKGPGGIIDQKKKNKIVTVDEIDKSKVNEAVHAFLLVLCTSHKFGVIFKDYSMGLGKKHQNLLMFTVLESLERPWEHSYAGDLIIKICRACPDLTKTMWMNIKPFLEPRWTVKWLSAMKFAGQLLDEVQPECVEFCVNNLNVHQMSQVISFLVAPLPILKTIVPENHTYEKPAIKYNVLSLLLKMAKSVRNYLEKSKSWDNVDHELLTTSLSQHFNRNFPNIQFVLTDWDQSDEDLSNADYLETALDLLEEYRILAPKMLEEIEPILDVKDLLSKTEIIVNSSLLRKLQVKAVKFFMGLEPVLFGPKTELFEIVISFSLEFYYTSKDLTALHVLHDILKNSGIFDGFSIEIDLWIDVDPTAFKDVASKLQFLSSDLIRYTENWNNLEIVTLSKCKGNLLEDFQKFSIGFLENHLEIFDYDLYPNHKLNLLQTAIFYSTNLIKAETLRENHMENCKKFMAFLFSEKAFEDDRYIWAILGNPAILHNFTLFDSDDFTTKLVTDIVKGMDQCIAKDCITEFRQKIFSVISKVLKKPQKYTNARISVELLGTFGLDYQQCYKLNEKFVSLEDNKCFYRVACYCLDRMANLAKNDLNLQPLSNEVIKKLARFLAALINDQTPNVHNFSLAFLNYLKVFAHNLEGVEIELFDNLLSMTEFHKDNLLLCEFLLDRKPEFMLSFENNLDEICLKKSLLLKLLNVVIKQDSVTLLQKVFDRFENHIIKALLKPHKAGQHFQNHYESVGVLVEKFLKPDSFGAQIQKFETTELFHVYLLQIIYSKVEKNIKNLENMIMTFVHLLISLLKQKGGTKPVDNFVKICQVFVTFLHEIEKDKVDLTFLISNETFKTFCKLCLKYGVSGDVVLLKIMAQLVELCVGEEDGRLILDMFLSHSQFLDVVLGDSNKVELLNLWHVMCTKWPQFMERSHVPVLLSSYKATKGEADKIVLSLLKMYESKPDQTQFYDFKPFLWGRSAASHYSVRSDIQKALWRQPKMGDVLNSLHQPTIVATITNPSSPDSYDLEYFLPLFSHLLAPENPVHTYRFTKSGALALTITGLRGEKSERLAASHVLSRFYFHLEARQVGKDNLLWLRFVEAICKGMAVVDDFSLNSFVGIFLARMALVLTQPSDVMYVPLTQYLAAKDSLDFSTIPELYTFLHSSHVDFKEHKLFILEVLRDGLKCEKDFTTFLRSMGFKLISELCSSTVCDFPTKVLILDIFKCCCRIPLGVKVLCGNMSFLTQVFSLFTASCQKKERETGVILLKLLEILLQIVEVDENRRRNFLIYVNLITFVEDDQCFYYLTESKSLEMYYHILVII</sequence>
<feature type="region of interest" description="Disordered" evidence="1">
    <location>
        <begin position="1"/>
        <end position="21"/>
    </location>
</feature>
<evidence type="ECO:0000259" key="3">
    <source>
        <dbReference type="Pfam" id="PF16201"/>
    </source>
</evidence>
<dbReference type="InterPro" id="IPR021714">
    <property type="entry name" value="URB1_N"/>
</dbReference>
<evidence type="ECO:0000259" key="2">
    <source>
        <dbReference type="Pfam" id="PF11707"/>
    </source>
</evidence>
<name>A0A482W6H5_ASBVE</name>
<dbReference type="GO" id="GO:0000463">
    <property type="term" value="P:maturation of LSU-rRNA from tricistronic rRNA transcript (SSU-rRNA, 5.8S rRNA, LSU-rRNA)"/>
    <property type="evidence" value="ECO:0007669"/>
    <property type="project" value="TreeGrafter"/>
</dbReference>
<evidence type="ECO:0000313" key="4">
    <source>
        <dbReference type="EMBL" id="RZC40078.1"/>
    </source>
</evidence>
<dbReference type="InterPro" id="IPR032436">
    <property type="entry name" value="URB1_C"/>
</dbReference>
<reference evidence="4 5" key="1">
    <citation type="submission" date="2017-03" db="EMBL/GenBank/DDBJ databases">
        <title>Genome of the blue death feigning beetle - Asbolus verrucosus.</title>
        <authorList>
            <person name="Rider S.D."/>
        </authorList>
    </citation>
    <scope>NUCLEOTIDE SEQUENCE [LARGE SCALE GENOMIC DNA]</scope>
    <source>
        <strain evidence="4">Butters</strain>
        <tissue evidence="4">Head and leg muscle</tissue>
    </source>
</reference>
<feature type="non-terminal residue" evidence="4">
    <location>
        <position position="1581"/>
    </location>
</feature>
<dbReference type="Pfam" id="PF11707">
    <property type="entry name" value="Npa1"/>
    <property type="match status" value="1"/>
</dbReference>
<organism evidence="4 5">
    <name type="scientific">Asbolus verrucosus</name>
    <name type="common">Desert ironclad beetle</name>
    <dbReference type="NCBI Taxonomy" id="1661398"/>
    <lineage>
        <taxon>Eukaryota</taxon>
        <taxon>Metazoa</taxon>
        <taxon>Ecdysozoa</taxon>
        <taxon>Arthropoda</taxon>
        <taxon>Hexapoda</taxon>
        <taxon>Insecta</taxon>
        <taxon>Pterygota</taxon>
        <taxon>Neoptera</taxon>
        <taxon>Endopterygota</taxon>
        <taxon>Coleoptera</taxon>
        <taxon>Polyphaga</taxon>
        <taxon>Cucujiformia</taxon>
        <taxon>Tenebrionidae</taxon>
        <taxon>Pimeliinae</taxon>
        <taxon>Asbolus</taxon>
    </lineage>
</organism>
<feature type="domain" description="URB1 C-terminal" evidence="3">
    <location>
        <begin position="1315"/>
        <end position="1503"/>
    </location>
</feature>
<gene>
    <name evidence="4" type="ORF">BDFB_007617</name>
</gene>
<dbReference type="OrthoDB" id="72892at2759"/>
<dbReference type="Proteomes" id="UP000292052">
    <property type="component" value="Unassembled WGS sequence"/>
</dbReference>